<dbReference type="InterPro" id="IPR006311">
    <property type="entry name" value="TAT_signal"/>
</dbReference>
<dbReference type="STRING" id="1324957.K933_00757"/>
<dbReference type="OrthoDB" id="214853at2157"/>
<evidence type="ECO:0000259" key="1">
    <source>
        <dbReference type="Pfam" id="PF13349"/>
    </source>
</evidence>
<name>V4HJV5_9EURY</name>
<dbReference type="AlphaFoldDB" id="V4HJV5"/>
<dbReference type="PROSITE" id="PS51257">
    <property type="entry name" value="PROKAR_LIPOPROTEIN"/>
    <property type="match status" value="1"/>
</dbReference>
<feature type="domain" description="DUF4097" evidence="1">
    <location>
        <begin position="132"/>
        <end position="273"/>
    </location>
</feature>
<dbReference type="Pfam" id="PF13349">
    <property type="entry name" value="DUF4097"/>
    <property type="match status" value="1"/>
</dbReference>
<proteinExistence type="predicted"/>
<accession>V4HJV5</accession>
<dbReference type="PROSITE" id="PS51318">
    <property type="entry name" value="TAT"/>
    <property type="match status" value="1"/>
</dbReference>
<organism evidence="2 3">
    <name type="scientific">Candidatus Halobonum tyrrellensis G22</name>
    <dbReference type="NCBI Taxonomy" id="1324957"/>
    <lineage>
        <taxon>Archaea</taxon>
        <taxon>Methanobacteriati</taxon>
        <taxon>Methanobacteriota</taxon>
        <taxon>Stenosarchaea group</taxon>
        <taxon>Halobacteria</taxon>
        <taxon>Halobacteriales</taxon>
        <taxon>Haloferacaceae</taxon>
        <taxon>Candidatus Halobonum</taxon>
    </lineage>
</organism>
<dbReference type="RefSeq" id="WP_023392752.1">
    <property type="nucleotide sequence ID" value="NZ_ASGZ01000002.1"/>
</dbReference>
<sequence length="280" mass="28541">MDRTATRRRFLAGGAVAALTSLAGCSGATPFVGKRTESDRTLPLDGVSTLSVHANVGDVRVVGEDRDDAAVHVVKQASSVTADLSGLTLAVEPDGDHLRLRTQYEGSTPFFGGTPTMDLSLRVPRSLAVDRVRTTVGDVTARDVAGNLAAEATTGDVRLRGVRGTVTAEASTGDVVVDGADAVGDVSTSTGDIDLTVAAIDGSTRFSASTGDVTAALSPDLDASLTARTNTGDVVVQGLSVTDTTREDGFVSGTLGDGGPSLTIETNTGDVRLSAYRTDA</sequence>
<keyword evidence="3" id="KW-1185">Reference proteome</keyword>
<gene>
    <name evidence="2" type="ORF">K933_00757</name>
</gene>
<evidence type="ECO:0000313" key="2">
    <source>
        <dbReference type="EMBL" id="ESP90048.1"/>
    </source>
</evidence>
<protein>
    <recommendedName>
        <fullName evidence="1">DUF4097 domain-containing protein</fullName>
    </recommendedName>
</protein>
<dbReference type="Proteomes" id="UP000017840">
    <property type="component" value="Unassembled WGS sequence"/>
</dbReference>
<dbReference type="eggNOG" id="arCOG03825">
    <property type="taxonomic scope" value="Archaea"/>
</dbReference>
<reference evidence="2 3" key="1">
    <citation type="journal article" date="2013" name="Genome Announc.">
        <title>Draft Genome Sequence of 'Candidatus Halobonum tyrrellensis' Strain G22, Isolated from the Hypersaline Waters of Lake Tyrrell, Australia.</title>
        <authorList>
            <person name="Ugalde J.A."/>
            <person name="Narasingarao P."/>
            <person name="Kuo S."/>
            <person name="Podell S."/>
            <person name="Allen E.E."/>
        </authorList>
    </citation>
    <scope>NUCLEOTIDE SEQUENCE [LARGE SCALE GENOMIC DNA]</scope>
    <source>
        <strain evidence="2 3">G22</strain>
    </source>
</reference>
<evidence type="ECO:0000313" key="3">
    <source>
        <dbReference type="Proteomes" id="UP000017840"/>
    </source>
</evidence>
<dbReference type="InterPro" id="IPR025164">
    <property type="entry name" value="Toastrack_DUF4097"/>
</dbReference>
<comment type="caution">
    <text evidence="2">The sequence shown here is derived from an EMBL/GenBank/DDBJ whole genome shotgun (WGS) entry which is preliminary data.</text>
</comment>
<dbReference type="EMBL" id="ASGZ01000002">
    <property type="protein sequence ID" value="ESP90048.1"/>
    <property type="molecule type" value="Genomic_DNA"/>
</dbReference>